<feature type="region of interest" description="Disordered" evidence="1">
    <location>
        <begin position="631"/>
        <end position="652"/>
    </location>
</feature>
<dbReference type="InterPro" id="IPR045700">
    <property type="entry name" value="Rab3GAP1"/>
</dbReference>
<dbReference type="GO" id="GO:0005096">
    <property type="term" value="F:GTPase activator activity"/>
    <property type="evidence" value="ECO:0007669"/>
    <property type="project" value="InterPro"/>
</dbReference>
<accession>A0AAV2T9H6</accession>
<sequence>MADPEFPPNSFAKREEESFEDYTAVTDWEKFTQDLENVLTRWELKADGDVTIRQHLLSTSTPTQSGYLCGLLHFGEREFQLVLYNTGAESDLKPTETIFYTDPTTDSQFVGSGCPPLFWFDLKRALIIRPTEGHIKGGTRLNLLLSSVEMAVHAVRCPLPILVEYFGTSSSYYYGVGAIPPLPDRAGDRTKEDYASCMLIGALNVDFATGLIAGTVDPSCTHLSGIRDMFLAKLGWPSSVNCIAPQVDVSARFIYQLPFWPSLDVHPPTDYALFTFDRVRTCSVLPFFHLATVWNDIPSHTILRSPSWKVLKPEGASDWYLQVFVNTCPDRLSSRLRHLVKACREDASYTPTSGASLIYSSMTSRLSWLGADLPRLKSMFTKSRRNPSPESQPVHTNAPVVPPDAFEWTGEKLLQCLLFVFPDADASFASSAAIAEELCCLADFELDLLNWSRELNRASSKVLNLASVLGLPSPLSLSHRLSLILCNLYLIQSEQATDTRLNLVQSFFSEFILELKLRLDRNICLPLERNYRSSEQNVANSGDTDPSDLDDFTDTPILDKPPLTESVGLVPTSVQEPFSQWPEQMQCKLDLLLERFNRCIEKVKNGENADDNETTKNNPDDLFFDAMEQLSTSATSDSPSNRSSDGCGSVEPDTAMEEAKQVLNWLQQLDQRAILCLILPGVCLESLITLHSLRPHPRLKVWYAKGLKRLDKEVYEILRRLNKHQASLDGYKTDNERLIATYCDVLEVTANFGERVSCLEELIQHYYVNANPVLSDECLSFLGQLALNAVCGHSSWSPSLDGWVKVTEMERHRRVFFSDFKKLFGLRTDSDSESVFSPPTTLFRFSSSSQSWFNTSPPMDLQHPSWETYRLSAPYARPNPLSSRTGPQRLCVDLSFDRLTKAYDRCLLAGTLSHDTQFF</sequence>
<organism evidence="2 3">
    <name type="scientific">Calicophoron daubneyi</name>
    <name type="common">Rumen fluke</name>
    <name type="synonym">Paramphistomum daubneyi</name>
    <dbReference type="NCBI Taxonomy" id="300641"/>
    <lineage>
        <taxon>Eukaryota</taxon>
        <taxon>Metazoa</taxon>
        <taxon>Spiralia</taxon>
        <taxon>Lophotrochozoa</taxon>
        <taxon>Platyhelminthes</taxon>
        <taxon>Trematoda</taxon>
        <taxon>Digenea</taxon>
        <taxon>Plagiorchiida</taxon>
        <taxon>Pronocephalata</taxon>
        <taxon>Paramphistomoidea</taxon>
        <taxon>Paramphistomidae</taxon>
        <taxon>Calicophoron</taxon>
    </lineage>
</organism>
<gene>
    <name evidence="2" type="ORF">CDAUBV1_LOCUS5754</name>
</gene>
<dbReference type="PANTHER" id="PTHR21422">
    <property type="entry name" value="RAB3 GTPASE-ACTIVATING PROTEIN CATALYTIC SUBUNIT"/>
    <property type="match status" value="1"/>
</dbReference>
<evidence type="ECO:0000313" key="3">
    <source>
        <dbReference type="Proteomes" id="UP001497525"/>
    </source>
</evidence>
<evidence type="ECO:0000256" key="1">
    <source>
        <dbReference type="SAM" id="MobiDB-lite"/>
    </source>
</evidence>
<name>A0AAV2T9H6_CALDB</name>
<feature type="compositionally biased region" description="Polar residues" evidence="1">
    <location>
        <begin position="631"/>
        <end position="646"/>
    </location>
</feature>
<dbReference type="AlphaFoldDB" id="A0AAV2T9H6"/>
<dbReference type="PANTHER" id="PTHR21422:SF9">
    <property type="entry name" value="RAB3 GTPASE-ACTIVATING PROTEIN CATALYTIC SUBUNIT"/>
    <property type="match status" value="1"/>
</dbReference>
<dbReference type="EMBL" id="CAXLJL010000145">
    <property type="protein sequence ID" value="CAL5132872.1"/>
    <property type="molecule type" value="Genomic_DNA"/>
</dbReference>
<protein>
    <recommendedName>
        <fullName evidence="4">Rab3 GTPase-activating protein catalytic subunit</fullName>
    </recommendedName>
</protein>
<comment type="caution">
    <text evidence="2">The sequence shown here is derived from an EMBL/GenBank/DDBJ whole genome shotgun (WGS) entry which is preliminary data.</text>
</comment>
<reference evidence="2" key="1">
    <citation type="submission" date="2024-06" db="EMBL/GenBank/DDBJ databases">
        <authorList>
            <person name="Liu X."/>
            <person name="Lenzi L."/>
            <person name="Haldenby T S."/>
            <person name="Uol C."/>
        </authorList>
    </citation>
    <scope>NUCLEOTIDE SEQUENCE</scope>
</reference>
<evidence type="ECO:0000313" key="2">
    <source>
        <dbReference type="EMBL" id="CAL5132872.1"/>
    </source>
</evidence>
<dbReference type="Proteomes" id="UP001497525">
    <property type="component" value="Unassembled WGS sequence"/>
</dbReference>
<evidence type="ECO:0008006" key="4">
    <source>
        <dbReference type="Google" id="ProtNLM"/>
    </source>
</evidence>
<feature type="region of interest" description="Disordered" evidence="1">
    <location>
        <begin position="535"/>
        <end position="565"/>
    </location>
</feature>
<proteinExistence type="predicted"/>